<evidence type="ECO:0000313" key="2">
    <source>
        <dbReference type="Proteomes" id="UP000700706"/>
    </source>
</evidence>
<dbReference type="AlphaFoldDB" id="A0A952FGQ7"/>
<sequence>MTSASLATQGAKRVPGAQIASTLSDHTAYAEYTMPYRKNRQGSTWAEYYASDSTYYYKSGRLSFVGKWTVEGDNICYFQEDAKGCGPVYDLNGVLYLQSDQPDRYQGKVIAKIVRVEPGDAAHLKDSISPR</sequence>
<organism evidence="1 2">
    <name type="scientific">Inquilinus limosus</name>
    <dbReference type="NCBI Taxonomy" id="171674"/>
    <lineage>
        <taxon>Bacteria</taxon>
        <taxon>Pseudomonadati</taxon>
        <taxon>Pseudomonadota</taxon>
        <taxon>Alphaproteobacteria</taxon>
        <taxon>Rhodospirillales</taxon>
        <taxon>Rhodospirillaceae</taxon>
        <taxon>Inquilinus</taxon>
    </lineage>
</organism>
<dbReference type="EMBL" id="JAEKLZ010000121">
    <property type="protein sequence ID" value="MBW8724603.1"/>
    <property type="molecule type" value="Genomic_DNA"/>
</dbReference>
<accession>A0A952FGQ7</accession>
<comment type="caution">
    <text evidence="1">The sequence shown here is derived from an EMBL/GenBank/DDBJ whole genome shotgun (WGS) entry which is preliminary data.</text>
</comment>
<evidence type="ECO:0000313" key="1">
    <source>
        <dbReference type="EMBL" id="MBW8724603.1"/>
    </source>
</evidence>
<proteinExistence type="predicted"/>
<reference evidence="1" key="1">
    <citation type="submission" date="2020-06" db="EMBL/GenBank/DDBJ databases">
        <title>Stable isotope informed genome-resolved metagenomics uncovers potential trophic interactions in rhizosphere soil.</title>
        <authorList>
            <person name="Starr E.P."/>
            <person name="Shi S."/>
            <person name="Blazewicz S.J."/>
            <person name="Koch B.J."/>
            <person name="Probst A.J."/>
            <person name="Hungate B.A."/>
            <person name="Pett-Ridge J."/>
            <person name="Firestone M.K."/>
            <person name="Banfield J.F."/>
        </authorList>
    </citation>
    <scope>NUCLEOTIDE SEQUENCE</scope>
    <source>
        <strain evidence="1">YM_69_17</strain>
    </source>
</reference>
<gene>
    <name evidence="1" type="ORF">JF625_05535</name>
</gene>
<name>A0A952FGQ7_9PROT</name>
<dbReference type="Proteomes" id="UP000700706">
    <property type="component" value="Unassembled WGS sequence"/>
</dbReference>
<protein>
    <submittedName>
        <fullName evidence="1">Uncharacterized protein</fullName>
    </submittedName>
</protein>